<dbReference type="InterPro" id="IPR011047">
    <property type="entry name" value="Quinoprotein_ADH-like_sf"/>
</dbReference>
<evidence type="ECO:0008006" key="3">
    <source>
        <dbReference type="Google" id="ProtNLM"/>
    </source>
</evidence>
<name>A0A917MY72_9BACT</name>
<sequence length="346" mass="37237">MVVTMGCSKNDDVAAPAATGRYSNGFFIVNEGWFGHETGNLFFYDRSADSLVPNVYTKENPDKSLGKVSATLQYTAIYENKLYMVVKAGGPLVVCDANTLKETGRMEAMPGNDGHSFLGINSNTGLLGTGSGVYLLGLAPLAVNAKLQNVTGYVGNMVKAGNNVYIASRDSGLVVINAGDYGFVKRVKGVNMGPVTGIDGNVWVTADSNLIRINSATLNTDTVKLPIKTYSGWGAWRSTSMAVSTSENAVFIVRNGSFSGGREIYKYVNSNKTSVDKPFITLPEGEYSYGAAVGYDGRHNELIVTTVNGQFTGDINRVHFYNAATGELKKTLTYTGWYFPAMTVFH</sequence>
<comment type="caution">
    <text evidence="1">The sequence shown here is derived from an EMBL/GenBank/DDBJ whole genome shotgun (WGS) entry which is preliminary data.</text>
</comment>
<dbReference type="SUPFAM" id="SSF50998">
    <property type="entry name" value="Quinoprotein alcohol dehydrogenase-like"/>
    <property type="match status" value="1"/>
</dbReference>
<keyword evidence="2" id="KW-1185">Reference proteome</keyword>
<dbReference type="InterPro" id="IPR015943">
    <property type="entry name" value="WD40/YVTN_repeat-like_dom_sf"/>
</dbReference>
<evidence type="ECO:0000313" key="2">
    <source>
        <dbReference type="Proteomes" id="UP000627292"/>
    </source>
</evidence>
<dbReference type="EMBL" id="BMIB01000004">
    <property type="protein sequence ID" value="GGH78414.1"/>
    <property type="molecule type" value="Genomic_DNA"/>
</dbReference>
<protein>
    <recommendedName>
        <fullName evidence="3">DNA-binding beta-propeller fold protein YncE</fullName>
    </recommendedName>
</protein>
<evidence type="ECO:0000313" key="1">
    <source>
        <dbReference type="EMBL" id="GGH78414.1"/>
    </source>
</evidence>
<accession>A0A917MY72</accession>
<gene>
    <name evidence="1" type="ORF">GCM10011379_46270</name>
</gene>
<organism evidence="1 2">
    <name type="scientific">Filimonas zeae</name>
    <dbReference type="NCBI Taxonomy" id="1737353"/>
    <lineage>
        <taxon>Bacteria</taxon>
        <taxon>Pseudomonadati</taxon>
        <taxon>Bacteroidota</taxon>
        <taxon>Chitinophagia</taxon>
        <taxon>Chitinophagales</taxon>
        <taxon>Chitinophagaceae</taxon>
        <taxon>Filimonas</taxon>
    </lineage>
</organism>
<proteinExistence type="predicted"/>
<dbReference type="InterPro" id="IPR031815">
    <property type="entry name" value="DUF5074"/>
</dbReference>
<dbReference type="Proteomes" id="UP000627292">
    <property type="component" value="Unassembled WGS sequence"/>
</dbReference>
<dbReference type="Pfam" id="PF16819">
    <property type="entry name" value="DUF5074"/>
    <property type="match status" value="1"/>
</dbReference>
<reference evidence="1" key="2">
    <citation type="submission" date="2020-09" db="EMBL/GenBank/DDBJ databases">
        <authorList>
            <person name="Sun Q."/>
            <person name="Zhou Y."/>
        </authorList>
    </citation>
    <scope>NUCLEOTIDE SEQUENCE</scope>
    <source>
        <strain evidence="1">CGMCC 1.15290</strain>
    </source>
</reference>
<dbReference type="AlphaFoldDB" id="A0A917MY72"/>
<reference evidence="1" key="1">
    <citation type="journal article" date="2014" name="Int. J. Syst. Evol. Microbiol.">
        <title>Complete genome sequence of Corynebacterium casei LMG S-19264T (=DSM 44701T), isolated from a smear-ripened cheese.</title>
        <authorList>
            <consortium name="US DOE Joint Genome Institute (JGI-PGF)"/>
            <person name="Walter F."/>
            <person name="Albersmeier A."/>
            <person name="Kalinowski J."/>
            <person name="Ruckert C."/>
        </authorList>
    </citation>
    <scope>NUCLEOTIDE SEQUENCE</scope>
    <source>
        <strain evidence="1">CGMCC 1.15290</strain>
    </source>
</reference>
<dbReference type="Gene3D" id="2.130.10.10">
    <property type="entry name" value="YVTN repeat-like/Quinoprotein amine dehydrogenase"/>
    <property type="match status" value="1"/>
</dbReference>